<dbReference type="FunFam" id="2.60.370.10:FF:000001">
    <property type="entry name" value="COX11 cytochrome c oxidase assembly homolog"/>
    <property type="match status" value="1"/>
</dbReference>
<dbReference type="Gene3D" id="1.10.3110.10">
    <property type="entry name" value="protoporphyrinogen ix oxidase, domain 3"/>
    <property type="match status" value="1"/>
</dbReference>
<dbReference type="Gene3D" id="3.90.660.20">
    <property type="entry name" value="Protoporphyrinogen oxidase, mitochondrial, domain 2"/>
    <property type="match status" value="1"/>
</dbReference>
<evidence type="ECO:0000259" key="7">
    <source>
        <dbReference type="Pfam" id="PF01593"/>
    </source>
</evidence>
<dbReference type="NCBIfam" id="NF003465">
    <property type="entry name" value="PRK05089.1"/>
    <property type="match status" value="1"/>
</dbReference>
<dbReference type="SUPFAM" id="SSF110111">
    <property type="entry name" value="Ctag/Cox11"/>
    <property type="match status" value="1"/>
</dbReference>
<sequence length="741" mass="82702">MSIPRRPPSLESVGSVGSPIDHRFRKKVAVVGSGSAGISALWALNRSYHDVYLYEASSRLGGHTNTVTWKNGKYETSVDTGFIVLNTATYPNFINFLKRVKVDTVPTEMTFGVTRDHGAFEWAGTSLEAVFAQRKNIFSPRMWRMIFDIMRFNQFALDLLMTDDENDAAAMNGGSRGARREETIGEYLDREGYSEGFRDDYLIPMTAAVWSTSPDKCTLDFPAVTLVRFMWNHHLLSTVATRPQWLTLKKCGKSYIDAVMRGFPSNHLFLNTQVTQVTSEEDGRVRVHTHNGKSDVYDHVILATHGDQALKIIESSATPEEKEILSAFKTSENSVVLHSDLSHMPKSTKAWSSWNYLTLSSPSTGKQNIDQVSLTYNMNILQHIPRETFGDVLVTMNPLHQPNPDTIQGSFTYRHPLYTPAAVRAQKLLPRIQNKRGISYAGAWTKYGFHEDGFSSGLQIAQDHLYAKLPFQFVDSTYSRGRKPSLGIVDLLVRLFILVIQIFVIKVSERAAARRAASTTPPKQTGPSFGGAPSMEQIHAHYKRKNATTAYYTLSVILGTVALSYGSVPLYKMICATTGWGGQPIRAHGPDVDYSGDGLAARLVPVTSANRIRVTFNSSVSDTLPWKFTPQQREVRVLPGETALAFYTATNTSDTDIIGVATYSVTPGQVAPYFSKIQCFCFEEQRLNAGETVDMPVFFYLDPDIVNDVNMKGIETVTLNYTFFKAKYDDNGKFKAPKPMM</sequence>
<protein>
    <submittedName>
        <fullName evidence="8">Cytochrome c oxidase assembly protein COX11</fullName>
    </submittedName>
</protein>
<keyword evidence="3 6" id="KW-0812">Transmembrane</keyword>
<keyword evidence="5 6" id="KW-0472">Membrane</keyword>
<dbReference type="SUPFAM" id="SSF51905">
    <property type="entry name" value="FAD/NAD(P)-binding domain"/>
    <property type="match status" value="1"/>
</dbReference>
<evidence type="ECO:0000256" key="2">
    <source>
        <dbReference type="ARBA" id="ARBA00004243"/>
    </source>
</evidence>
<feature type="domain" description="Amine oxidase" evidence="7">
    <location>
        <begin position="36"/>
        <end position="310"/>
    </location>
</feature>
<keyword evidence="9" id="KW-1185">Reference proteome</keyword>
<comment type="caution">
    <text evidence="8">The sequence shown here is derived from an EMBL/GenBank/DDBJ whole genome shotgun (WGS) entry which is preliminary data.</text>
</comment>
<dbReference type="InterPro" id="IPR036188">
    <property type="entry name" value="FAD/NAD-bd_sf"/>
</dbReference>
<dbReference type="InterPro" id="IPR002937">
    <property type="entry name" value="Amino_oxidase"/>
</dbReference>
<dbReference type="Proteomes" id="UP000295604">
    <property type="component" value="Unassembled WGS sequence"/>
</dbReference>
<proteinExistence type="inferred from homology"/>
<accession>A0A4R8TI92</accession>
<dbReference type="InterPro" id="IPR007533">
    <property type="entry name" value="Cyt_c_oxidase_assmbl_CtaG"/>
</dbReference>
<evidence type="ECO:0000256" key="1">
    <source>
        <dbReference type="ARBA" id="ARBA00004007"/>
    </source>
</evidence>
<dbReference type="GO" id="GO:0005507">
    <property type="term" value="F:copper ion binding"/>
    <property type="evidence" value="ECO:0007669"/>
    <property type="project" value="InterPro"/>
</dbReference>
<comment type="function">
    <text evidence="1">Exerts its effect at some terminal stage of cytochrome c oxidase synthesis, probably by being involved in the insertion of the copper B into subunit I.</text>
</comment>
<dbReference type="PANTHER" id="PTHR21320">
    <property type="entry name" value="CYTOCHROME C OXIDASE ASSEMBLY PROTEIN COX11-RELATED"/>
    <property type="match status" value="1"/>
</dbReference>
<reference evidence="8 9" key="1">
    <citation type="submission" date="2018-11" db="EMBL/GenBank/DDBJ databases">
        <title>Genome sequence and assembly of Colletotrichum sidae.</title>
        <authorList>
            <person name="Gan P."/>
            <person name="Shirasu K."/>
        </authorList>
    </citation>
    <scope>NUCLEOTIDE SEQUENCE [LARGE SCALE GENOMIC DNA]</scope>
    <source>
        <strain evidence="8 9">CBS 518.97</strain>
    </source>
</reference>
<dbReference type="Pfam" id="PF04442">
    <property type="entry name" value="CtaG_Cox11"/>
    <property type="match status" value="1"/>
</dbReference>
<dbReference type="InterPro" id="IPR023471">
    <property type="entry name" value="CtaG/Cox11_dom_sf"/>
</dbReference>
<dbReference type="GO" id="GO:0005759">
    <property type="term" value="C:mitochondrial matrix"/>
    <property type="evidence" value="ECO:0007669"/>
    <property type="project" value="UniProtKB-ARBA"/>
</dbReference>
<organism evidence="8 9">
    <name type="scientific">Colletotrichum sidae</name>
    <dbReference type="NCBI Taxonomy" id="1347389"/>
    <lineage>
        <taxon>Eukaryota</taxon>
        <taxon>Fungi</taxon>
        <taxon>Dikarya</taxon>
        <taxon>Ascomycota</taxon>
        <taxon>Pezizomycotina</taxon>
        <taxon>Sordariomycetes</taxon>
        <taxon>Hypocreomycetidae</taxon>
        <taxon>Glomerellales</taxon>
        <taxon>Glomerellaceae</taxon>
        <taxon>Colletotrichum</taxon>
        <taxon>Colletotrichum orbiculare species complex</taxon>
    </lineage>
</organism>
<dbReference type="Gene3D" id="3.50.50.60">
    <property type="entry name" value="FAD/NAD(P)-binding domain"/>
    <property type="match status" value="1"/>
</dbReference>
<dbReference type="Pfam" id="PF01593">
    <property type="entry name" value="Amino_oxidase"/>
    <property type="match status" value="1"/>
</dbReference>
<feature type="transmembrane region" description="Helical" evidence="6">
    <location>
        <begin position="549"/>
        <end position="568"/>
    </location>
</feature>
<feature type="transmembrane region" description="Helical" evidence="6">
    <location>
        <begin position="486"/>
        <end position="505"/>
    </location>
</feature>
<dbReference type="Gene3D" id="2.60.370.10">
    <property type="entry name" value="Ctag/Cox11"/>
    <property type="match status" value="1"/>
</dbReference>
<comment type="subcellular location">
    <subcellularLocation>
        <location evidence="2">Mitochondrion inner membrane</location>
        <topology evidence="2">Single-pass membrane protein</topology>
        <orientation evidence="2">Intermembrane side</orientation>
    </subcellularLocation>
</comment>
<dbReference type="AlphaFoldDB" id="A0A4R8TI92"/>
<dbReference type="GO" id="GO:0016491">
    <property type="term" value="F:oxidoreductase activity"/>
    <property type="evidence" value="ECO:0007669"/>
    <property type="project" value="InterPro"/>
</dbReference>
<dbReference type="GO" id="GO:0005743">
    <property type="term" value="C:mitochondrial inner membrane"/>
    <property type="evidence" value="ECO:0007669"/>
    <property type="project" value="UniProtKB-SubCell"/>
</dbReference>
<evidence type="ECO:0000256" key="4">
    <source>
        <dbReference type="ARBA" id="ARBA00022989"/>
    </source>
</evidence>
<evidence type="ECO:0000313" key="9">
    <source>
        <dbReference type="Proteomes" id="UP000295604"/>
    </source>
</evidence>
<name>A0A4R8TI92_9PEZI</name>
<dbReference type="EMBL" id="QAPF01000082">
    <property type="protein sequence ID" value="TEA17645.1"/>
    <property type="molecule type" value="Genomic_DNA"/>
</dbReference>
<dbReference type="PANTHER" id="PTHR21320:SF3">
    <property type="entry name" value="CYTOCHROME C OXIDASE ASSEMBLY PROTEIN COX11, MITOCHONDRIAL-RELATED"/>
    <property type="match status" value="1"/>
</dbReference>
<dbReference type="HAMAP" id="MF_00155">
    <property type="entry name" value="CtaG"/>
    <property type="match status" value="1"/>
</dbReference>
<evidence type="ECO:0000256" key="5">
    <source>
        <dbReference type="ARBA" id="ARBA00023136"/>
    </source>
</evidence>
<evidence type="ECO:0000313" key="8">
    <source>
        <dbReference type="EMBL" id="TEA17645.1"/>
    </source>
</evidence>
<keyword evidence="4 6" id="KW-1133">Transmembrane helix</keyword>
<evidence type="ECO:0000256" key="3">
    <source>
        <dbReference type="ARBA" id="ARBA00022692"/>
    </source>
</evidence>
<gene>
    <name evidence="8" type="ORF">C8034_v011816</name>
</gene>
<evidence type="ECO:0000256" key="6">
    <source>
        <dbReference type="SAM" id="Phobius"/>
    </source>
</evidence>